<dbReference type="InterPro" id="IPR026875">
    <property type="entry name" value="PHydrolase_assoc_dom"/>
</dbReference>
<reference evidence="5" key="2">
    <citation type="journal article" date="2023" name="Int. J. Syst. Evol. Microbiol.">
        <title>Streptomyces marispadix sp. nov., isolated from marine beach sediment of the Northern Coast of Portugal.</title>
        <authorList>
            <person name="dos Santos J.D.N."/>
            <person name="Vitorino I.R."/>
            <person name="Kallscheuer N."/>
            <person name="Srivastava A."/>
            <person name="Krautwurst S."/>
            <person name="Marz M."/>
            <person name="Jogler C."/>
            <person name="Lobo Da Cunha A."/>
            <person name="Catita J."/>
            <person name="Goncalves H."/>
            <person name="Gonzalez I."/>
            <person name="Reyes F."/>
            <person name="Lage O.M."/>
        </authorList>
    </citation>
    <scope>NUCLEOTIDE SEQUENCE</scope>
    <source>
        <strain evidence="5">M600PL45_2</strain>
    </source>
</reference>
<dbReference type="InterPro" id="IPR023023">
    <property type="entry name" value="dNTPase_2"/>
</dbReference>
<dbReference type="SUPFAM" id="SSF109604">
    <property type="entry name" value="HD-domain/PDEase-like"/>
    <property type="match status" value="2"/>
</dbReference>
<feature type="region of interest" description="Disordered" evidence="3">
    <location>
        <begin position="171"/>
        <end position="227"/>
    </location>
</feature>
<dbReference type="PANTHER" id="PTHR11373:SF32">
    <property type="entry name" value="DEOXYGUANOSINETRIPHOSPHATE TRIPHOSPHOHYDROLASE"/>
    <property type="match status" value="1"/>
</dbReference>
<evidence type="ECO:0000256" key="3">
    <source>
        <dbReference type="SAM" id="MobiDB-lite"/>
    </source>
</evidence>
<dbReference type="Proteomes" id="UP001166784">
    <property type="component" value="Unassembled WGS sequence"/>
</dbReference>
<keyword evidence="1 2" id="KW-0378">Hydrolase</keyword>
<dbReference type="PANTHER" id="PTHR11373">
    <property type="entry name" value="DEOXYNUCLEOSIDE TRIPHOSPHATE TRIPHOSPHOHYDROLASE"/>
    <property type="match status" value="1"/>
</dbReference>
<reference evidence="5" key="1">
    <citation type="submission" date="2022-03" db="EMBL/GenBank/DDBJ databases">
        <authorList>
            <person name="Santos J.D.N."/>
            <person name="Kallscheuer N."/>
            <person name="Jogler C."/>
            <person name="Lage O.M."/>
        </authorList>
    </citation>
    <scope>NUCLEOTIDE SEQUENCE</scope>
    <source>
        <strain evidence="5">M600PL45_2</strain>
    </source>
</reference>
<evidence type="ECO:0000256" key="1">
    <source>
        <dbReference type="ARBA" id="ARBA00022801"/>
    </source>
</evidence>
<dbReference type="InterPro" id="IPR003607">
    <property type="entry name" value="HD/PDEase_dom"/>
</dbReference>
<evidence type="ECO:0000259" key="4">
    <source>
        <dbReference type="PROSITE" id="PS51831"/>
    </source>
</evidence>
<comment type="similarity">
    <text evidence="2">Belongs to the dGTPase family. Type 2 subfamily.</text>
</comment>
<dbReference type="HAMAP" id="MF_01212">
    <property type="entry name" value="dGTPase_type2"/>
    <property type="match status" value="1"/>
</dbReference>
<dbReference type="Pfam" id="PF13286">
    <property type="entry name" value="HD_assoc"/>
    <property type="match status" value="1"/>
</dbReference>
<dbReference type="InterPro" id="IPR006674">
    <property type="entry name" value="HD_domain"/>
</dbReference>
<dbReference type="Pfam" id="PF01966">
    <property type="entry name" value="HD"/>
    <property type="match status" value="1"/>
</dbReference>
<feature type="domain" description="HD" evidence="4">
    <location>
        <begin position="96"/>
        <end position="225"/>
    </location>
</feature>
<proteinExistence type="inferred from homology"/>
<gene>
    <name evidence="5" type="ORF">MMA15_06865</name>
</gene>
<keyword evidence="6" id="KW-1185">Reference proteome</keyword>
<evidence type="ECO:0000313" key="5">
    <source>
        <dbReference type="EMBL" id="MCH6160151.1"/>
    </source>
</evidence>
<dbReference type="CDD" id="cd00077">
    <property type="entry name" value="HDc"/>
    <property type="match status" value="1"/>
</dbReference>
<protein>
    <recommendedName>
        <fullName evidence="2">Deoxyguanosinetriphosphate triphosphohydrolase-like protein</fullName>
    </recommendedName>
</protein>
<evidence type="ECO:0000313" key="6">
    <source>
        <dbReference type="Proteomes" id="UP001166784"/>
    </source>
</evidence>
<dbReference type="Gene3D" id="1.10.3210.10">
    <property type="entry name" value="Hypothetical protein af1432"/>
    <property type="match status" value="2"/>
</dbReference>
<name>A0ABS9SV53_9ACTN</name>
<feature type="compositionally biased region" description="Low complexity" evidence="3">
    <location>
        <begin position="1"/>
        <end position="10"/>
    </location>
</feature>
<feature type="compositionally biased region" description="Basic and acidic residues" evidence="3">
    <location>
        <begin position="40"/>
        <end position="60"/>
    </location>
</feature>
<accession>A0ABS9SV53</accession>
<dbReference type="EMBL" id="JAKWJU010000002">
    <property type="protein sequence ID" value="MCH6160151.1"/>
    <property type="molecule type" value="Genomic_DNA"/>
</dbReference>
<feature type="compositionally biased region" description="Low complexity" evidence="3">
    <location>
        <begin position="192"/>
        <end position="204"/>
    </location>
</feature>
<dbReference type="SMART" id="SM00471">
    <property type="entry name" value="HDc"/>
    <property type="match status" value="1"/>
</dbReference>
<comment type="caution">
    <text evidence="5">The sequence shown here is derived from an EMBL/GenBank/DDBJ whole genome shotgun (WGS) entry which is preliminary data.</text>
</comment>
<dbReference type="PROSITE" id="PS51831">
    <property type="entry name" value="HD"/>
    <property type="match status" value="1"/>
</dbReference>
<organism evidence="5 6">
    <name type="scientific">Streptomyces marispadix</name>
    <dbReference type="NCBI Taxonomy" id="2922868"/>
    <lineage>
        <taxon>Bacteria</taxon>
        <taxon>Bacillati</taxon>
        <taxon>Actinomycetota</taxon>
        <taxon>Actinomycetes</taxon>
        <taxon>Kitasatosporales</taxon>
        <taxon>Streptomycetaceae</taxon>
        <taxon>Streptomyces</taxon>
    </lineage>
</organism>
<dbReference type="InterPro" id="IPR050135">
    <property type="entry name" value="dGTPase-like"/>
</dbReference>
<feature type="region of interest" description="Disordered" evidence="3">
    <location>
        <begin position="1"/>
        <end position="60"/>
    </location>
</feature>
<sequence length="512" mass="54382">MHGTYDTQTTGGTGGTGHGPAHEPGHGRPGGAPAPYGPADIERWAPEPDKRPGRTAFQRDRARVLHSAALRRLAGKTQVVAPGTSAQAWDASPRTRLTHSLECAQVGRELGAALGCDPDLVEAACLAHDLGHPPFGHNGERVLSEIAAPCGGFEGNAQSLRLLSRLEPKRFLDPHPDQARGANPLSGPGPEATASPDATAAASPLPGPGPDGGDVGRTAEGAAARPEDLAPGALIPVGLNLTRAALDAATKYPWSRGCHPHDPGSGKFGVYEDDLPVFEWFRRGAPEGRTCFEAQVMDWSDDVAYSVHDVEDGLHAGHLDPNVLLAEPERRDIFDVAAKRYAPDAAPDELAEALDRLLDQEWWPHGYDGSAVAQARLKDATSQLIGRFALAAEGATRSAYGSGPLTRYAAELVVPRGVRLECAVLKAVADRYVMQRPDLERLRAEQRVVLGELADALTARAPEGLDPQFRALYMEAGDDAARLRVVVDQIAALTDVSARSLHARLTRAGRRG</sequence>
<dbReference type="RefSeq" id="WP_241058197.1">
    <property type="nucleotide sequence ID" value="NZ_JAKWJU010000002.1"/>
</dbReference>
<evidence type="ECO:0000256" key="2">
    <source>
        <dbReference type="HAMAP-Rule" id="MF_01212"/>
    </source>
</evidence>